<evidence type="ECO:0000313" key="6">
    <source>
        <dbReference type="EMBL" id="PWN20863.1"/>
    </source>
</evidence>
<feature type="compositionally biased region" description="Polar residues" evidence="5">
    <location>
        <begin position="1170"/>
        <end position="1181"/>
    </location>
</feature>
<dbReference type="EMBL" id="KZ819326">
    <property type="protein sequence ID" value="PWN20863.1"/>
    <property type="molecule type" value="Genomic_DNA"/>
</dbReference>
<dbReference type="SUPFAM" id="SSF50978">
    <property type="entry name" value="WD40 repeat-like"/>
    <property type="match status" value="1"/>
</dbReference>
<evidence type="ECO:0000256" key="4">
    <source>
        <dbReference type="PROSITE-ProRule" id="PRU00221"/>
    </source>
</evidence>
<feature type="compositionally biased region" description="Polar residues" evidence="5">
    <location>
        <begin position="1106"/>
        <end position="1125"/>
    </location>
</feature>
<comment type="similarity">
    <text evidence="1">Belongs to the WD repeat WDR48 family.</text>
</comment>
<dbReference type="Pfam" id="PF00400">
    <property type="entry name" value="WD40"/>
    <property type="match status" value="3"/>
</dbReference>
<feature type="compositionally biased region" description="Basic residues" evidence="5">
    <location>
        <begin position="135"/>
        <end position="146"/>
    </location>
</feature>
<dbReference type="PANTHER" id="PTHR19862:SF14">
    <property type="entry name" value="WD REPEAT-CONTAINING PROTEIN 48"/>
    <property type="match status" value="1"/>
</dbReference>
<feature type="compositionally biased region" description="Basic and acidic residues" evidence="5">
    <location>
        <begin position="183"/>
        <end position="203"/>
    </location>
</feature>
<dbReference type="PRINTS" id="PR00320">
    <property type="entry name" value="GPROTEINBRPT"/>
</dbReference>
<organism evidence="6 7">
    <name type="scientific">Pseudomicrostroma glucosiphilum</name>
    <dbReference type="NCBI Taxonomy" id="1684307"/>
    <lineage>
        <taxon>Eukaryota</taxon>
        <taxon>Fungi</taxon>
        <taxon>Dikarya</taxon>
        <taxon>Basidiomycota</taxon>
        <taxon>Ustilaginomycotina</taxon>
        <taxon>Exobasidiomycetes</taxon>
        <taxon>Microstromatales</taxon>
        <taxon>Microstromatales incertae sedis</taxon>
        <taxon>Pseudomicrostroma</taxon>
    </lineage>
</organism>
<feature type="region of interest" description="Disordered" evidence="5">
    <location>
        <begin position="1092"/>
        <end position="1128"/>
    </location>
</feature>
<dbReference type="InterPro" id="IPR036322">
    <property type="entry name" value="WD40_repeat_dom_sf"/>
</dbReference>
<dbReference type="GeneID" id="37011273"/>
<feature type="compositionally biased region" description="Pro residues" evidence="5">
    <location>
        <begin position="29"/>
        <end position="41"/>
    </location>
</feature>
<feature type="compositionally biased region" description="Low complexity" evidence="5">
    <location>
        <begin position="1481"/>
        <end position="1491"/>
    </location>
</feature>
<dbReference type="InterPro" id="IPR001680">
    <property type="entry name" value="WD40_rpt"/>
</dbReference>
<evidence type="ECO:0000256" key="3">
    <source>
        <dbReference type="ARBA" id="ARBA00022737"/>
    </source>
</evidence>
<accession>A0A316U910</accession>
<feature type="compositionally biased region" description="Polar residues" evidence="5">
    <location>
        <begin position="1258"/>
        <end position="1267"/>
    </location>
</feature>
<feature type="repeat" description="WD" evidence="4">
    <location>
        <begin position="254"/>
        <end position="286"/>
    </location>
</feature>
<feature type="compositionally biased region" description="Polar residues" evidence="5">
    <location>
        <begin position="1240"/>
        <end position="1251"/>
    </location>
</feature>
<dbReference type="InterPro" id="IPR015943">
    <property type="entry name" value="WD40/YVTN_repeat-like_dom_sf"/>
</dbReference>
<dbReference type="GO" id="GO:0000724">
    <property type="term" value="P:double-strand break repair via homologous recombination"/>
    <property type="evidence" value="ECO:0007669"/>
    <property type="project" value="TreeGrafter"/>
</dbReference>
<protein>
    <submittedName>
        <fullName evidence="6">Uncharacterized protein</fullName>
    </submittedName>
</protein>
<dbReference type="PROSITE" id="PS00678">
    <property type="entry name" value="WD_REPEATS_1"/>
    <property type="match status" value="2"/>
</dbReference>
<reference evidence="6 7" key="1">
    <citation type="journal article" date="2018" name="Mol. Biol. Evol.">
        <title>Broad Genomic Sampling Reveals a Smut Pathogenic Ancestry of the Fungal Clade Ustilaginomycotina.</title>
        <authorList>
            <person name="Kijpornyongpan T."/>
            <person name="Mondo S.J."/>
            <person name="Barry K."/>
            <person name="Sandor L."/>
            <person name="Lee J."/>
            <person name="Lipzen A."/>
            <person name="Pangilinan J."/>
            <person name="LaButti K."/>
            <person name="Hainaut M."/>
            <person name="Henrissat B."/>
            <person name="Grigoriev I.V."/>
            <person name="Spatafora J.W."/>
            <person name="Aime M.C."/>
        </authorList>
    </citation>
    <scope>NUCLEOTIDE SEQUENCE [LARGE SCALE GENOMIC DNA]</scope>
    <source>
        <strain evidence="6 7">MCA 4718</strain>
    </source>
</reference>
<dbReference type="Pfam" id="PF11816">
    <property type="entry name" value="DUF3337"/>
    <property type="match status" value="1"/>
</dbReference>
<evidence type="ECO:0000256" key="5">
    <source>
        <dbReference type="SAM" id="MobiDB-lite"/>
    </source>
</evidence>
<dbReference type="PANTHER" id="PTHR19862">
    <property type="entry name" value="WD REPEAT-CONTAINING PROTEIN 48"/>
    <property type="match status" value="1"/>
</dbReference>
<dbReference type="Gene3D" id="2.130.10.10">
    <property type="entry name" value="YVTN repeat-like/Quinoprotein amine dehydrogenase"/>
    <property type="match status" value="2"/>
</dbReference>
<feature type="region of interest" description="Disordered" evidence="5">
    <location>
        <begin position="610"/>
        <end position="638"/>
    </location>
</feature>
<feature type="repeat" description="WD" evidence="4">
    <location>
        <begin position="326"/>
        <end position="348"/>
    </location>
</feature>
<dbReference type="GO" id="GO:0043130">
    <property type="term" value="F:ubiquitin binding"/>
    <property type="evidence" value="ECO:0007669"/>
    <property type="project" value="TreeGrafter"/>
</dbReference>
<evidence type="ECO:0000256" key="1">
    <source>
        <dbReference type="ARBA" id="ARBA00006917"/>
    </source>
</evidence>
<proteinExistence type="inferred from homology"/>
<keyword evidence="3" id="KW-0677">Repeat</keyword>
<feature type="region of interest" description="Disordered" evidence="5">
    <location>
        <begin position="805"/>
        <end position="841"/>
    </location>
</feature>
<feature type="region of interest" description="Disordered" evidence="5">
    <location>
        <begin position="1164"/>
        <end position="1279"/>
    </location>
</feature>
<keyword evidence="2 4" id="KW-0853">WD repeat</keyword>
<dbReference type="SMART" id="SM00320">
    <property type="entry name" value="WD40"/>
    <property type="match status" value="5"/>
</dbReference>
<feature type="region of interest" description="Disordered" evidence="5">
    <location>
        <begin position="27"/>
        <end position="92"/>
    </location>
</feature>
<feature type="region of interest" description="Disordered" evidence="5">
    <location>
        <begin position="846"/>
        <end position="865"/>
    </location>
</feature>
<feature type="compositionally biased region" description="Basic and acidic residues" evidence="5">
    <location>
        <begin position="661"/>
        <end position="670"/>
    </location>
</feature>
<dbReference type="PROSITE" id="PS50294">
    <property type="entry name" value="WD_REPEATS_REGION"/>
    <property type="match status" value="2"/>
</dbReference>
<evidence type="ECO:0000256" key="2">
    <source>
        <dbReference type="ARBA" id="ARBA00022574"/>
    </source>
</evidence>
<feature type="compositionally biased region" description="Polar residues" evidence="5">
    <location>
        <begin position="812"/>
        <end position="841"/>
    </location>
</feature>
<feature type="repeat" description="WD" evidence="4">
    <location>
        <begin position="396"/>
        <end position="437"/>
    </location>
</feature>
<dbReference type="PROSITE" id="PS50082">
    <property type="entry name" value="WD_REPEATS_2"/>
    <property type="match status" value="3"/>
</dbReference>
<feature type="region of interest" description="Disordered" evidence="5">
    <location>
        <begin position="1470"/>
        <end position="1503"/>
    </location>
</feature>
<keyword evidence="7" id="KW-1185">Reference proteome</keyword>
<dbReference type="OrthoDB" id="2421129at2759"/>
<dbReference type="InterPro" id="IPR021772">
    <property type="entry name" value="WDR48/Bun107"/>
</dbReference>
<feature type="region of interest" description="Disordered" evidence="5">
    <location>
        <begin position="652"/>
        <end position="682"/>
    </location>
</feature>
<evidence type="ECO:0000313" key="7">
    <source>
        <dbReference type="Proteomes" id="UP000245942"/>
    </source>
</evidence>
<feature type="compositionally biased region" description="Low complexity" evidence="5">
    <location>
        <begin position="671"/>
        <end position="682"/>
    </location>
</feature>
<dbReference type="Proteomes" id="UP000245942">
    <property type="component" value="Unassembled WGS sequence"/>
</dbReference>
<sequence>MEASVSSLPGASGNGVAAAIPKKRVTYILPPPSSSHPPPRLYLPSTVGAGRHPARQGKGSSSPLIVRHQDQPSRTTGQDTRDGPQHPRHALPVTSLAIDPSTSILEGSSSRPRGILYTAGRDGLTASWQLGLQMKKRHPRSGHPRRSSWSFGAAMSGGYRGIEQDDEMDYNDPDDDDEDGEDERVFGGDRAADERLTRHRGDGIPEDDDDTPRGWDLLPFERQWQVDEHWLESQDESEDNEHIRPPRTSFRSCVQSHTDWINDMVLCNQNQSVVTASSDRFVRVWNPHDPSTCLAPSVLGSHSDYVKALAYPSPSSSYSSQSASWIASGGLDQRVRIWDLKESRRDPIVDIHDSASVYCLSTDSRGAIIAVGTPEAGIRLYDPRADSQASGPAGLLLGHADMIRSVVLSASGRHLLSGSSDGTVRLWDVAEQRLVHTYTHHASSISALYSSAEDLDVFYSADRDGYLCKVDCEGCLEPDQGECVVLARCSDTISKIAAIDHAFVFTSTGNTSDVQCWRDVPPRVKRQAKYPTNEGRRSTAAWPPSTSADAAPAQLTHRRGWTTFGGAGMVGTPPTTFSSSPPDSALAPSSPPLCQEGASHQIRAPLQSALKGNQSQGNPPPGSAGLQAPPFSSTHSRVSFSLDRQIDSVQATTAAMPEALPEGRRDDFTSVRRSSAMSASSSLLPQPLVAGVKPSSTLFGVPFTALVCLSGDDDDAFAALSTGVGTGLPHSASRPGMNSMLSLRGSTLHLTSSRDGSGRRGSSFSLGGRNSFAYDGHAGLTPAMAAVARLAQTRMSTVKAQTQGMTIGGTGHQTTRTKPTSVKSGKASSRFTPGRTDSSLLQSMEATSGETMDADASAEMSDEDNVEDESAMARRAYESREVVSTALPLRNRPASIILGTRGLIRSSMLNDRRHVLTFATGSKTVNGNGEEDYGPQIAIWDIVRCICLGSFASTDVLALSTQGDNAGDLLEKVKERIEGRGATNSWCTADTKNGFLAVHLDWPSCFEAESYLDEYDWVERNDYLKDDQRVNLGKWVLRSLFSGFIEREVRVRNAPSAVLPTGVLALEKSEALTEQPFRLNLGAKRGRASNEAASATAHLNDHAEGSWSNLSSNLRSPRTPGNTLSIAVAPSTPAVGPAGTSPLTPSLSASFPSMVGLAGSLAATPGGTGSARSPASPSDYFSMTGDGRRTATPSRPATPPNIDSSSLVGAGSTTPGGGASTPGGGLIGRWGAKLRVKGSQPPNDKANSAQTKGGLASDTLNMTSTSGPNGGPDLLGKSDPPAVALNRSILAKVPLEPMSVLESPLMRLDDETSQSGGSIPPTDTAVIISAASSDAAQWETLYRGLLSSTADDLPTLEMASPAWLLDFLLANRVDASSSQTVSRPGAPGGKMSFLLWPAVKPATLDGGHTLPRPVGELQEDDDSWEILPALPSGDAKLTATKMLRVSRAAIYLCEKLGYVDQQGKTHFRQGSIFGGSRRPSTDASGAATPSAGAGGAPFSRGHGSALSMTKLESALSPPPGSPSTRAEFVAQTESPFRGPEGSHASTVQPPVPEEIELLCNGVVLHPDTTLAQVARFYWKGPGSEPKVEYRLRRLRGEDA</sequence>
<dbReference type="STRING" id="1684307.A0A316U910"/>
<feature type="region of interest" description="Disordered" evidence="5">
    <location>
        <begin position="135"/>
        <end position="213"/>
    </location>
</feature>
<feature type="compositionally biased region" description="Acidic residues" evidence="5">
    <location>
        <begin position="164"/>
        <end position="182"/>
    </location>
</feature>
<feature type="region of interest" description="Disordered" evidence="5">
    <location>
        <begin position="525"/>
        <end position="596"/>
    </location>
</feature>
<dbReference type="RefSeq" id="XP_025348023.1">
    <property type="nucleotide sequence ID" value="XM_025489539.1"/>
</dbReference>
<feature type="compositionally biased region" description="Gly residues" evidence="5">
    <location>
        <begin position="1214"/>
        <end position="1228"/>
    </location>
</feature>
<dbReference type="InterPro" id="IPR019775">
    <property type="entry name" value="WD40_repeat_CS"/>
</dbReference>
<name>A0A316U910_9BASI</name>
<gene>
    <name evidence="6" type="ORF">BCV69DRAFT_177326</name>
</gene>
<feature type="compositionally biased region" description="Low complexity" evidence="5">
    <location>
        <begin position="572"/>
        <end position="588"/>
    </location>
</feature>
<dbReference type="InterPro" id="IPR020472">
    <property type="entry name" value="WD40_PAC1"/>
</dbReference>
<dbReference type="InterPro" id="IPR051246">
    <property type="entry name" value="WDR48"/>
</dbReference>